<dbReference type="EMBL" id="JBELPZ010000011">
    <property type="protein sequence ID" value="MFL9845002.1"/>
    <property type="molecule type" value="Genomic_DNA"/>
</dbReference>
<protein>
    <submittedName>
        <fullName evidence="2">Lipid A deacylase LpxR family protein</fullName>
    </submittedName>
</protein>
<name>A0ABW8Z061_9FLAO</name>
<comment type="caution">
    <text evidence="2">The sequence shown here is derived from an EMBL/GenBank/DDBJ whole genome shotgun (WGS) entry which is preliminary data.</text>
</comment>
<dbReference type="InterPro" id="IPR037107">
    <property type="entry name" value="Put_OMP_sf"/>
</dbReference>
<evidence type="ECO:0000313" key="2">
    <source>
        <dbReference type="EMBL" id="MFL9845002.1"/>
    </source>
</evidence>
<dbReference type="Pfam" id="PF09982">
    <property type="entry name" value="LpxR"/>
    <property type="match status" value="1"/>
</dbReference>
<organism evidence="2 3">
    <name type="scientific">Flavobacterium rhizosphaerae</name>
    <dbReference type="NCBI Taxonomy" id="3163298"/>
    <lineage>
        <taxon>Bacteria</taxon>
        <taxon>Pseudomonadati</taxon>
        <taxon>Bacteroidota</taxon>
        <taxon>Flavobacteriia</taxon>
        <taxon>Flavobacteriales</taxon>
        <taxon>Flavobacteriaceae</taxon>
        <taxon>Flavobacterium</taxon>
    </lineage>
</organism>
<dbReference type="InterPro" id="IPR018707">
    <property type="entry name" value="LpxR"/>
</dbReference>
<accession>A0ABW8Z061</accession>
<reference evidence="2 3" key="1">
    <citation type="submission" date="2024-06" db="EMBL/GenBank/DDBJ databases">
        <authorList>
            <person name="Kaempfer P."/>
            <person name="Viver T."/>
        </authorList>
    </citation>
    <scope>NUCLEOTIDE SEQUENCE [LARGE SCALE GENOMIC DNA]</scope>
    <source>
        <strain evidence="2 3">ST-119</strain>
    </source>
</reference>
<evidence type="ECO:0000313" key="3">
    <source>
        <dbReference type="Proteomes" id="UP001629156"/>
    </source>
</evidence>
<proteinExistence type="predicted"/>
<dbReference type="Proteomes" id="UP001629156">
    <property type="component" value="Unassembled WGS sequence"/>
</dbReference>
<dbReference type="RefSeq" id="WP_408085264.1">
    <property type="nucleotide sequence ID" value="NZ_JBELPZ010000011.1"/>
</dbReference>
<evidence type="ECO:0000256" key="1">
    <source>
        <dbReference type="SAM" id="SignalP"/>
    </source>
</evidence>
<gene>
    <name evidence="2" type="ORF">ABS766_11285</name>
</gene>
<feature type="chain" id="PRO_5047189164" evidence="1">
    <location>
        <begin position="19"/>
        <end position="315"/>
    </location>
</feature>
<feature type="signal peptide" evidence="1">
    <location>
        <begin position="1"/>
        <end position="18"/>
    </location>
</feature>
<dbReference type="Gene3D" id="2.40.128.140">
    <property type="entry name" value="Outer membrane protein"/>
    <property type="match status" value="1"/>
</dbReference>
<sequence>MIRFCVIIAFFAYCPVFAQHVSEIGLVSDNDSYTSFYNDQYYTNGIEIFYRTLGTPRAEDVAKVVNEFKIGQYIYNPQSVRAREIEVHDRPFAGYLFAEAGINTFFKNESVLKVAFQAGVVGPESYARQFQEGLHKVLGLHTVHGWNYQITTTPALQSRIFYSHKILPKRYHEKTDFYLQGEVNAGTIWLSASVGAMVRLSLKDNLLPIYESALHNATLTANKDVYAHREELFIYFNPNLQYMGFDATIQGSPFNNDSPVTFPLIPLRFNAEAGIKYARKRWNYGFSFNYRGKELSNNVITGFYYGSVKLGYILF</sequence>
<keyword evidence="1" id="KW-0732">Signal</keyword>
<keyword evidence="3" id="KW-1185">Reference proteome</keyword>